<protein>
    <submittedName>
        <fullName evidence="2">Exodeoxyribonuclease 7 large subunit</fullName>
        <ecNumber evidence="2">3.1.11.6</ecNumber>
    </submittedName>
</protein>
<dbReference type="Proteomes" id="UP000032360">
    <property type="component" value="Unassembled WGS sequence"/>
</dbReference>
<dbReference type="InterPro" id="IPR003753">
    <property type="entry name" value="Exonuc_VII_L"/>
</dbReference>
<comment type="caution">
    <text evidence="2">The sequence shown here is derived from an EMBL/GenBank/DDBJ whole genome shotgun (WGS) entry which is preliminary data.</text>
</comment>
<dbReference type="RefSeq" id="WP_052605338.1">
    <property type="nucleotide sequence ID" value="NZ_JXYS01000037.1"/>
</dbReference>
<accession>A0A0D8HHW5</accession>
<dbReference type="GO" id="GO:0009318">
    <property type="term" value="C:exodeoxyribonuclease VII complex"/>
    <property type="evidence" value="ECO:0007669"/>
    <property type="project" value="InterPro"/>
</dbReference>
<dbReference type="STRING" id="1280514.AXFE_16330"/>
<dbReference type="PANTHER" id="PTHR30008">
    <property type="entry name" value="EXODEOXYRIBONUCLEASE 7 LARGE SUBUNIT"/>
    <property type="match status" value="1"/>
</dbReference>
<dbReference type="Pfam" id="PF02601">
    <property type="entry name" value="Exonuc_VII_L"/>
    <property type="match status" value="1"/>
</dbReference>
<dbReference type="EMBL" id="JXYS01000037">
    <property type="protein sequence ID" value="KJF17513.1"/>
    <property type="molecule type" value="Genomic_DNA"/>
</dbReference>
<evidence type="ECO:0000259" key="1">
    <source>
        <dbReference type="Pfam" id="PF02601"/>
    </source>
</evidence>
<dbReference type="OrthoDB" id="9802795at2"/>
<dbReference type="GO" id="GO:0008855">
    <property type="term" value="F:exodeoxyribonuclease VII activity"/>
    <property type="evidence" value="ECO:0007669"/>
    <property type="project" value="UniProtKB-EC"/>
</dbReference>
<gene>
    <name evidence="2" type="primary">xseA</name>
    <name evidence="2" type="ORF">AXFE_16330</name>
</gene>
<organism evidence="2 3">
    <name type="scientific">Acidithrix ferrooxidans</name>
    <dbReference type="NCBI Taxonomy" id="1280514"/>
    <lineage>
        <taxon>Bacteria</taxon>
        <taxon>Bacillati</taxon>
        <taxon>Actinomycetota</taxon>
        <taxon>Acidimicrobiia</taxon>
        <taxon>Acidimicrobiales</taxon>
        <taxon>Acidimicrobiaceae</taxon>
        <taxon>Acidithrix</taxon>
    </lineage>
</organism>
<dbReference type="GO" id="GO:0006308">
    <property type="term" value="P:DNA catabolic process"/>
    <property type="evidence" value="ECO:0007669"/>
    <property type="project" value="InterPro"/>
</dbReference>
<evidence type="ECO:0000313" key="2">
    <source>
        <dbReference type="EMBL" id="KJF17513.1"/>
    </source>
</evidence>
<name>A0A0D8HHW5_9ACTN</name>
<dbReference type="AlphaFoldDB" id="A0A0D8HHW5"/>
<dbReference type="EC" id="3.1.11.6" evidence="2"/>
<dbReference type="PANTHER" id="PTHR30008:SF0">
    <property type="entry name" value="EXODEOXYRIBONUCLEASE 7 LARGE SUBUNIT"/>
    <property type="match status" value="1"/>
</dbReference>
<keyword evidence="2" id="KW-0378">Hydrolase</keyword>
<sequence>MLSSEIGTYSVGSLLDTSKALLSSLGSSREPFRVEGFVSFNATTAKYDQMYLSLCQYADRNSPVGKPIAKLDAVIFQSQLKSIKASLATAQMALVPDLRAVFFGHIDIYKPFGKLQLVIVGVDIERTRQIAEGAKDLLRRRLKEEGIFDLNRGLNAPLVPLRIALVTSRGSAAESDFVTRLDRTHYKFLVTPFYVNTSGQNVAFSIPEAMARINERSHDFDIVVLARGGGDHVDLASFSLEGPTRSVATCKVPVWAAIGHSTDDVLVNEVSNKALSNPNDAASELNRMVFTFHLRLKEAVSNANSFAQERIEIARSALVTQKYMVFAGASRQLGGHKQAISRAGWNLGVVAWDSIGEISKLVASVGERVALGRDDLLRHSRTLLEGASSQLDWNLVERMVDDPKKALARLDRDLLYASSSSIERFRSQLLSSTLLLNSIDPKSILALGYAIVEVEGKVANEISKIRAKGKVTVTMKDGKFNATVSSVSSIN</sequence>
<dbReference type="InterPro" id="IPR020579">
    <property type="entry name" value="Exonuc_VII_lsu_C"/>
</dbReference>
<evidence type="ECO:0000313" key="3">
    <source>
        <dbReference type="Proteomes" id="UP000032360"/>
    </source>
</evidence>
<feature type="domain" description="Exonuclease VII large subunit C-terminal" evidence="1">
    <location>
        <begin position="148"/>
        <end position="482"/>
    </location>
</feature>
<proteinExistence type="predicted"/>
<keyword evidence="3" id="KW-1185">Reference proteome</keyword>
<reference evidence="2 3" key="1">
    <citation type="submission" date="2015-01" db="EMBL/GenBank/DDBJ databases">
        <title>Draft genome of the acidophilic iron oxidizer Acidithrix ferrooxidans strain Py-F3.</title>
        <authorList>
            <person name="Poehlein A."/>
            <person name="Eisen S."/>
            <person name="Schloemann M."/>
            <person name="Johnson B.D."/>
            <person name="Daniel R."/>
            <person name="Muehling M."/>
        </authorList>
    </citation>
    <scope>NUCLEOTIDE SEQUENCE [LARGE SCALE GENOMIC DNA]</scope>
    <source>
        <strain evidence="2 3">Py-F3</strain>
    </source>
</reference>